<dbReference type="SUPFAM" id="SSF54695">
    <property type="entry name" value="POZ domain"/>
    <property type="match status" value="1"/>
</dbReference>
<evidence type="ECO:0000256" key="1">
    <source>
        <dbReference type="ARBA" id="ARBA00004141"/>
    </source>
</evidence>
<dbReference type="Gene3D" id="1.10.287.70">
    <property type="match status" value="1"/>
</dbReference>
<evidence type="ECO:0000256" key="2">
    <source>
        <dbReference type="ARBA" id="ARBA00022448"/>
    </source>
</evidence>
<evidence type="ECO:0000313" key="14">
    <source>
        <dbReference type="Proteomes" id="UP000085678"/>
    </source>
</evidence>
<evidence type="ECO:0000256" key="10">
    <source>
        <dbReference type="ARBA" id="ARBA00023136"/>
    </source>
</evidence>
<dbReference type="STRING" id="7574.A0A1S3INY8"/>
<keyword evidence="8 12" id="KW-1133">Transmembrane helix</keyword>
<gene>
    <name evidence="15" type="primary">LOC106166086</name>
</gene>
<dbReference type="Pfam" id="PF02214">
    <property type="entry name" value="BTB_2"/>
    <property type="match status" value="1"/>
</dbReference>
<dbReference type="Gene3D" id="1.20.120.350">
    <property type="entry name" value="Voltage-gated potassium channels. Chain C"/>
    <property type="match status" value="1"/>
</dbReference>
<keyword evidence="5" id="KW-0631">Potassium channel</keyword>
<keyword evidence="14" id="KW-1185">Reference proteome</keyword>
<dbReference type="InterPro" id="IPR027359">
    <property type="entry name" value="Volt_channel_dom_sf"/>
</dbReference>
<feature type="transmembrane region" description="Helical" evidence="12">
    <location>
        <begin position="400"/>
        <end position="423"/>
    </location>
</feature>
<evidence type="ECO:0000256" key="7">
    <source>
        <dbReference type="ARBA" id="ARBA00022958"/>
    </source>
</evidence>
<name>A0A1S3INY8_LINAN</name>
<keyword evidence="4 12" id="KW-0812">Transmembrane</keyword>
<evidence type="ECO:0000256" key="4">
    <source>
        <dbReference type="ARBA" id="ARBA00022692"/>
    </source>
</evidence>
<keyword evidence="3" id="KW-0633">Potassium transport</keyword>
<evidence type="ECO:0000256" key="11">
    <source>
        <dbReference type="ARBA" id="ARBA00023303"/>
    </source>
</evidence>
<dbReference type="PRINTS" id="PR01498">
    <property type="entry name" value="SHAWCHANNEL"/>
</dbReference>
<dbReference type="InterPro" id="IPR003131">
    <property type="entry name" value="T1-type_BTB"/>
</dbReference>
<dbReference type="InterPro" id="IPR005821">
    <property type="entry name" value="Ion_trans_dom"/>
</dbReference>
<keyword evidence="9" id="KW-0406">Ion transport</keyword>
<evidence type="ECO:0000259" key="13">
    <source>
        <dbReference type="SMART" id="SM00225"/>
    </source>
</evidence>
<dbReference type="InParanoid" id="A0A1S3INY8"/>
<organism evidence="14 15">
    <name type="scientific">Lingula anatina</name>
    <name type="common">Brachiopod</name>
    <name type="synonym">Lingula unguis</name>
    <dbReference type="NCBI Taxonomy" id="7574"/>
    <lineage>
        <taxon>Eukaryota</taxon>
        <taxon>Metazoa</taxon>
        <taxon>Spiralia</taxon>
        <taxon>Lophotrochozoa</taxon>
        <taxon>Brachiopoda</taxon>
        <taxon>Linguliformea</taxon>
        <taxon>Lingulata</taxon>
        <taxon>Lingulida</taxon>
        <taxon>Linguloidea</taxon>
        <taxon>Lingulidae</taxon>
        <taxon>Lingula</taxon>
    </lineage>
</organism>
<accession>A0A1S3INY8</accession>
<protein>
    <submittedName>
        <fullName evidence="15">Potassium voltage-gated channel subfamily C member 3-like</fullName>
    </submittedName>
</protein>
<dbReference type="InterPro" id="IPR011333">
    <property type="entry name" value="SKP1/BTB/POZ_sf"/>
</dbReference>
<evidence type="ECO:0000256" key="8">
    <source>
        <dbReference type="ARBA" id="ARBA00022989"/>
    </source>
</evidence>
<evidence type="ECO:0000256" key="9">
    <source>
        <dbReference type="ARBA" id="ARBA00023065"/>
    </source>
</evidence>
<keyword evidence="10 12" id="KW-0472">Membrane</keyword>
<dbReference type="Proteomes" id="UP000085678">
    <property type="component" value="Unplaced"/>
</dbReference>
<dbReference type="FunFam" id="1.10.287.70:FF:000028">
    <property type="entry name" value="potassium voltage-gated channel subfamily D member 3"/>
    <property type="match status" value="1"/>
</dbReference>
<dbReference type="GO" id="GO:0051260">
    <property type="term" value="P:protein homooligomerization"/>
    <property type="evidence" value="ECO:0007669"/>
    <property type="project" value="InterPro"/>
</dbReference>
<evidence type="ECO:0000256" key="5">
    <source>
        <dbReference type="ARBA" id="ARBA00022826"/>
    </source>
</evidence>
<dbReference type="InterPro" id="IPR028325">
    <property type="entry name" value="VG_K_chnl"/>
</dbReference>
<evidence type="ECO:0000256" key="12">
    <source>
        <dbReference type="SAM" id="Phobius"/>
    </source>
</evidence>
<dbReference type="SUPFAM" id="SSF81324">
    <property type="entry name" value="Voltage-gated potassium channels"/>
    <property type="match status" value="1"/>
</dbReference>
<reference evidence="15" key="1">
    <citation type="submission" date="2025-08" db="UniProtKB">
        <authorList>
            <consortium name="RefSeq"/>
        </authorList>
    </citation>
    <scope>IDENTIFICATION</scope>
    <source>
        <tissue evidence="15">Gonads</tissue>
    </source>
</reference>
<dbReference type="GO" id="GO:0005249">
    <property type="term" value="F:voltage-gated potassium channel activity"/>
    <property type="evidence" value="ECO:0007669"/>
    <property type="project" value="InterPro"/>
</dbReference>
<feature type="transmembrane region" description="Helical" evidence="12">
    <location>
        <begin position="343"/>
        <end position="364"/>
    </location>
</feature>
<dbReference type="RefSeq" id="XP_013399960.1">
    <property type="nucleotide sequence ID" value="XM_013544506.1"/>
</dbReference>
<dbReference type="PRINTS" id="PR00169">
    <property type="entry name" value="KCHANNEL"/>
</dbReference>
<dbReference type="InterPro" id="IPR000210">
    <property type="entry name" value="BTB/POZ_dom"/>
</dbReference>
<dbReference type="GO" id="GO:0008076">
    <property type="term" value="C:voltage-gated potassium channel complex"/>
    <property type="evidence" value="ECO:0007669"/>
    <property type="project" value="InterPro"/>
</dbReference>
<dbReference type="SMART" id="SM00225">
    <property type="entry name" value="BTB"/>
    <property type="match status" value="1"/>
</dbReference>
<evidence type="ECO:0000256" key="3">
    <source>
        <dbReference type="ARBA" id="ARBA00022538"/>
    </source>
</evidence>
<evidence type="ECO:0000256" key="6">
    <source>
        <dbReference type="ARBA" id="ARBA00022882"/>
    </source>
</evidence>
<dbReference type="PANTHER" id="PTHR11537">
    <property type="entry name" value="VOLTAGE-GATED POTASSIUM CHANNEL"/>
    <property type="match status" value="1"/>
</dbReference>
<sequence>MDTLPNGARYLEDVTETAHATKAPLPANNRVTINISGTKFVSKWGTLASIPNSRLSKLTEDDVDPVEHDIFFERDATYFPAILGLYSTGTLHFPHNLCGPAILAELDFWKVDITFLAPCCRASCFAFEMKQNENEALLAEFGELVTPSDVAERARDCDSCRQRIWRFLEYPLASRGSKFYMFVYAVFAALCFGTEAINSVKTMRQKSPLEVPNSSFPNNFSKKEMMFMLTEPTGEAAYADLVATIFFTLDILARMVSAPNKREYLKSPQAIVDLAWMVCRWCTYIFFRNFMAMWSLSSAELQAIAIFVGLTNTLRMFRMCRLVSCSVSLKVLYLTLKASFREIRLLLVILGLGAMLFGPVLYYAEITSDESTIQNIPIGYWWAIVTMSTVGYGDCYPSQLLGYLVGIICVTLGLVFTGLPISVMSMHFNKYYSFANTLHTKCDPRIDHAAWALKRDDGGYSPRAREKHGLKLVKGVVHSHTKDSEDRSVML</sequence>
<keyword evidence="6" id="KW-0851">Voltage-gated channel</keyword>
<keyword evidence="7" id="KW-0630">Potassium</keyword>
<dbReference type="CDD" id="cd18317">
    <property type="entry name" value="BTB_POZ_Kv"/>
    <property type="match status" value="1"/>
</dbReference>
<dbReference type="Pfam" id="PF00520">
    <property type="entry name" value="Ion_trans"/>
    <property type="match status" value="1"/>
</dbReference>
<comment type="subcellular location">
    <subcellularLocation>
        <location evidence="1">Membrane</location>
        <topology evidence="1">Multi-pass membrane protein</topology>
    </subcellularLocation>
</comment>
<dbReference type="AlphaFoldDB" id="A0A1S3INY8"/>
<dbReference type="PANTHER" id="PTHR11537:SF254">
    <property type="entry name" value="POTASSIUM VOLTAGE-GATED CHANNEL PROTEIN SHAB"/>
    <property type="match status" value="1"/>
</dbReference>
<dbReference type="KEGG" id="lak:106166086"/>
<keyword evidence="2" id="KW-0813">Transport</keyword>
<dbReference type="GO" id="GO:0001508">
    <property type="term" value="P:action potential"/>
    <property type="evidence" value="ECO:0007669"/>
    <property type="project" value="TreeGrafter"/>
</dbReference>
<feature type="domain" description="BTB" evidence="13">
    <location>
        <begin position="29"/>
        <end position="126"/>
    </location>
</feature>
<dbReference type="GeneID" id="106166086"/>
<proteinExistence type="predicted"/>
<dbReference type="Gene3D" id="3.30.710.10">
    <property type="entry name" value="Potassium Channel Kv1.1, Chain A"/>
    <property type="match status" value="1"/>
</dbReference>
<evidence type="ECO:0000313" key="15">
    <source>
        <dbReference type="RefSeq" id="XP_013399960.1"/>
    </source>
</evidence>
<dbReference type="InterPro" id="IPR003974">
    <property type="entry name" value="K_chnl_volt-dep_Kv3"/>
</dbReference>
<keyword evidence="11" id="KW-0407">Ion channel</keyword>
<dbReference type="OrthoDB" id="296522at2759"/>